<evidence type="ECO:0000313" key="2">
    <source>
        <dbReference type="EMBL" id="MYZ51509.1"/>
    </source>
</evidence>
<reference evidence="2 3" key="1">
    <citation type="submission" date="2019-09" db="EMBL/GenBank/DDBJ databases">
        <title>Identification of Malikia spinosa a prominent benzene-, toluene-, and ethylbenzene-degrading bacterium: enrichment, isolation and whole genome sequencing.</title>
        <authorList>
            <person name="Tancsics A."/>
            <person name="Revesz F."/>
            <person name="Kriszt B."/>
        </authorList>
    </citation>
    <scope>NUCLEOTIDE SEQUENCE [LARGE SCALE GENOMIC DNA]</scope>
    <source>
        <strain evidence="2 3">AB6</strain>
    </source>
</reference>
<dbReference type="InterPro" id="IPR014057">
    <property type="entry name" value="HI1420"/>
</dbReference>
<evidence type="ECO:0000256" key="1">
    <source>
        <dbReference type="SAM" id="MobiDB-lite"/>
    </source>
</evidence>
<protein>
    <submittedName>
        <fullName evidence="2">Uncharacterized protein</fullName>
    </submittedName>
</protein>
<proteinExistence type="predicted"/>
<evidence type="ECO:0000313" key="3">
    <source>
        <dbReference type="Proteomes" id="UP000481947"/>
    </source>
</evidence>
<organism evidence="2 3">
    <name type="scientific">Malikia spinosa</name>
    <dbReference type="NCBI Taxonomy" id="86180"/>
    <lineage>
        <taxon>Bacteria</taxon>
        <taxon>Pseudomonadati</taxon>
        <taxon>Pseudomonadota</taxon>
        <taxon>Betaproteobacteria</taxon>
        <taxon>Burkholderiales</taxon>
        <taxon>Comamonadaceae</taxon>
        <taxon>Malikia</taxon>
    </lineage>
</organism>
<accession>A0A7C9IWK5</accession>
<sequence>MSTGFDSIKRSLLEAIEHAKEQAASQSSTKHAPRDTSYDDSLLQALADPKEAAAYLDAVMEMEDQAALMLALRQVAQAQGLGEAKIKVKMEEKPLLDVLNDTEELTIDALNRALHALGLRLSFKPAPEASQKSS</sequence>
<dbReference type="AlphaFoldDB" id="A0A7C9IWK5"/>
<name>A0A7C9IWK5_9BURK</name>
<dbReference type="RefSeq" id="WP_161124555.1">
    <property type="nucleotide sequence ID" value="NZ_CAXYWD010000067.1"/>
</dbReference>
<dbReference type="EMBL" id="VYSB01000004">
    <property type="protein sequence ID" value="MYZ51509.1"/>
    <property type="molecule type" value="Genomic_DNA"/>
</dbReference>
<gene>
    <name evidence="2" type="ORF">F5985_05005</name>
</gene>
<feature type="region of interest" description="Disordered" evidence="1">
    <location>
        <begin position="19"/>
        <end position="42"/>
    </location>
</feature>
<dbReference type="Pfam" id="PF21716">
    <property type="entry name" value="dnstrm_HI1420"/>
    <property type="match status" value="1"/>
</dbReference>
<dbReference type="Proteomes" id="UP000481947">
    <property type="component" value="Unassembled WGS sequence"/>
</dbReference>
<comment type="caution">
    <text evidence="2">The sequence shown here is derived from an EMBL/GenBank/DDBJ whole genome shotgun (WGS) entry which is preliminary data.</text>
</comment>